<dbReference type="RefSeq" id="XP_062767216.1">
    <property type="nucleotide sequence ID" value="XM_062905805.1"/>
</dbReference>
<accession>A0ABR0HGN9</accession>
<dbReference type="EMBL" id="JAFFHB010000004">
    <property type="protein sequence ID" value="KAK4667250.1"/>
    <property type="molecule type" value="Genomic_DNA"/>
</dbReference>
<sequence length="85" mass="9748">MHRAWGAECSSDQHSESYIESWMCMYMPARGHSLRPPTDLDSGITGIFPCVTLTSPRGHTLVYLLAWNEKEWLVGWLASRFLHPK</sequence>
<evidence type="ECO:0000313" key="1">
    <source>
        <dbReference type="EMBL" id="KAK4667250.1"/>
    </source>
</evidence>
<name>A0ABR0HGN9_9PEZI</name>
<gene>
    <name evidence="1" type="ORF">QC763_0055420</name>
</gene>
<proteinExistence type="predicted"/>
<reference evidence="1 2" key="1">
    <citation type="journal article" date="2023" name="bioRxiv">
        <title>High-quality genome assemblies of four members of thePodospora anserinaspecies complex.</title>
        <authorList>
            <person name="Ament-Velasquez S.L."/>
            <person name="Vogan A.A."/>
            <person name="Wallerman O."/>
            <person name="Hartmann F."/>
            <person name="Gautier V."/>
            <person name="Silar P."/>
            <person name="Giraud T."/>
            <person name="Johannesson H."/>
        </authorList>
    </citation>
    <scope>NUCLEOTIDE SEQUENCE [LARGE SCALE GENOMIC DNA]</scope>
    <source>
        <strain evidence="1 2">CBS 411.78</strain>
    </source>
</reference>
<dbReference type="Proteomes" id="UP001326199">
    <property type="component" value="Unassembled WGS sequence"/>
</dbReference>
<organism evidence="1 2">
    <name type="scientific">Podospora pseudopauciseta</name>
    <dbReference type="NCBI Taxonomy" id="2093780"/>
    <lineage>
        <taxon>Eukaryota</taxon>
        <taxon>Fungi</taxon>
        <taxon>Dikarya</taxon>
        <taxon>Ascomycota</taxon>
        <taxon>Pezizomycotina</taxon>
        <taxon>Sordariomycetes</taxon>
        <taxon>Sordariomycetidae</taxon>
        <taxon>Sordariales</taxon>
        <taxon>Podosporaceae</taxon>
        <taxon>Podospora</taxon>
    </lineage>
</organism>
<protein>
    <submittedName>
        <fullName evidence="1">Uncharacterized protein</fullName>
    </submittedName>
</protein>
<comment type="caution">
    <text evidence="1">The sequence shown here is derived from an EMBL/GenBank/DDBJ whole genome shotgun (WGS) entry which is preliminary data.</text>
</comment>
<keyword evidence="2" id="KW-1185">Reference proteome</keyword>
<dbReference type="GeneID" id="87925867"/>
<evidence type="ECO:0000313" key="2">
    <source>
        <dbReference type="Proteomes" id="UP001326199"/>
    </source>
</evidence>